<dbReference type="AlphaFoldDB" id="A9NKB2"/>
<evidence type="ECO:0000313" key="1">
    <source>
        <dbReference type="EMBL" id="ABK21073.1"/>
    </source>
</evidence>
<reference evidence="1" key="1">
    <citation type="journal article" date="2008" name="BMC Genomics">
        <title>A conifer genomics resource of 200,000 spruce (Picea spp.) ESTs and 6,464 high-quality, sequence-finished full-length cDNAs for Sitka spruce (Picea sitchensis).</title>
        <authorList>
            <person name="Ralph S.G."/>
            <person name="Chun H.J."/>
            <person name="Kolosova N."/>
            <person name="Cooper D."/>
            <person name="Oddy C."/>
            <person name="Ritland C.E."/>
            <person name="Kirkpatrick R."/>
            <person name="Moore R."/>
            <person name="Barber S."/>
            <person name="Holt R.A."/>
            <person name="Jones S.J."/>
            <person name="Marra M.A."/>
            <person name="Douglas C.J."/>
            <person name="Ritland K."/>
            <person name="Bohlmann J."/>
        </authorList>
    </citation>
    <scope>NUCLEOTIDE SEQUENCE</scope>
    <source>
        <tissue evidence="1">Green portion of the leader tissue</tissue>
    </source>
</reference>
<accession>A9NKB2</accession>
<protein>
    <recommendedName>
        <fullName evidence="2">Plasma membrane-associated cation-binding protein 1</fullName>
    </recommendedName>
</protein>
<dbReference type="PANTHER" id="PTHR38522:SF2">
    <property type="entry name" value="PLASMA MEMBRANE-ASSOCIATED CATION-BINDING PROTEIN 1"/>
    <property type="match status" value="1"/>
</dbReference>
<dbReference type="OMA" id="GINKEFE"/>
<dbReference type="PANTHER" id="PTHR38522">
    <property type="entry name" value="PLASMA MEMBRANE-ASSOCIATED CATION-BINDING PROTEIN 1"/>
    <property type="match status" value="1"/>
</dbReference>
<evidence type="ECO:0008006" key="2">
    <source>
        <dbReference type="Google" id="ProtNLM"/>
    </source>
</evidence>
<dbReference type="EMBL" id="EF081688">
    <property type="protein sequence ID" value="ABK21073.1"/>
    <property type="molecule type" value="mRNA"/>
</dbReference>
<dbReference type="InterPro" id="IPR008469">
    <property type="entry name" value="DREPP"/>
</dbReference>
<name>A9NKB2_PICSI</name>
<dbReference type="GO" id="GO:0005886">
    <property type="term" value="C:plasma membrane"/>
    <property type="evidence" value="ECO:0007669"/>
    <property type="project" value="InterPro"/>
</dbReference>
<dbReference type="Pfam" id="PF05558">
    <property type="entry name" value="DREPP"/>
    <property type="match status" value="1"/>
</dbReference>
<proteinExistence type="evidence at transcript level"/>
<organism evidence="1">
    <name type="scientific">Picea sitchensis</name>
    <name type="common">Sitka spruce</name>
    <name type="synonym">Pinus sitchensis</name>
    <dbReference type="NCBI Taxonomy" id="3332"/>
    <lineage>
        <taxon>Eukaryota</taxon>
        <taxon>Viridiplantae</taxon>
        <taxon>Streptophyta</taxon>
        <taxon>Embryophyta</taxon>
        <taxon>Tracheophyta</taxon>
        <taxon>Spermatophyta</taxon>
        <taxon>Pinopsida</taxon>
        <taxon>Pinidae</taxon>
        <taxon>Conifers I</taxon>
        <taxon>Pinales</taxon>
        <taxon>Pinaceae</taxon>
        <taxon>Picea</taxon>
    </lineage>
</organism>
<sequence length="223" mass="24457">MSYWKSKVLPKIKKYFDKPSKKKAASEACITFEASKESIEKEIQEKQEELQPKVLEVYKSIDAETKIIVKNPTANAIKKQPKPVQKLLEELVKIGFPGASQANEAASKYGPVLVLGPVTYILQKTSTFIAEDVEAEAPPTEAVAEVNAVEAAAEPIKEAETSVETIVEEVKTDEGVVVEKVKTDEGIVVEKVEKEEETTTEDGKKVVTVEVTETVIEPEPAKA</sequence>